<keyword evidence="1" id="KW-0805">Transcription regulation</keyword>
<name>A0A7K3LT85_9ACTN</name>
<evidence type="ECO:0000259" key="5">
    <source>
        <dbReference type="PROSITE" id="PS50977"/>
    </source>
</evidence>
<dbReference type="InterPro" id="IPR036271">
    <property type="entry name" value="Tet_transcr_reg_TetR-rel_C_sf"/>
</dbReference>
<keyword evidence="7" id="KW-1185">Reference proteome</keyword>
<dbReference type="Gene3D" id="1.10.357.10">
    <property type="entry name" value="Tetracycline Repressor, domain 2"/>
    <property type="match status" value="1"/>
</dbReference>
<dbReference type="Proteomes" id="UP000466307">
    <property type="component" value="Unassembled WGS sequence"/>
</dbReference>
<reference evidence="6 7" key="1">
    <citation type="submission" date="2020-01" db="EMBL/GenBank/DDBJ databases">
        <title>Investigation of new actinobacteria for the biodesulphurisation of diesel fuel.</title>
        <authorList>
            <person name="Athi Narayanan S.M."/>
        </authorList>
    </citation>
    <scope>NUCLEOTIDE SEQUENCE [LARGE SCALE GENOMIC DNA]</scope>
    <source>
        <strain evidence="6 7">213E</strain>
    </source>
</reference>
<dbReference type="GO" id="GO:0003677">
    <property type="term" value="F:DNA binding"/>
    <property type="evidence" value="ECO:0007669"/>
    <property type="project" value="UniProtKB-UniRule"/>
</dbReference>
<gene>
    <name evidence="6" type="ORF">GYA93_18250</name>
</gene>
<dbReference type="Gene3D" id="1.10.10.60">
    <property type="entry name" value="Homeodomain-like"/>
    <property type="match status" value="1"/>
</dbReference>
<feature type="domain" description="HTH tetR-type" evidence="5">
    <location>
        <begin position="1"/>
        <end position="49"/>
    </location>
</feature>
<dbReference type="Pfam" id="PF02909">
    <property type="entry name" value="TetR_C_1"/>
    <property type="match status" value="1"/>
</dbReference>
<feature type="DNA-binding region" description="H-T-H motif" evidence="4">
    <location>
        <begin position="12"/>
        <end position="31"/>
    </location>
</feature>
<organism evidence="6 7">
    <name type="scientific">Gordonia desulfuricans</name>
    <dbReference type="NCBI Taxonomy" id="89051"/>
    <lineage>
        <taxon>Bacteria</taxon>
        <taxon>Bacillati</taxon>
        <taxon>Actinomycetota</taxon>
        <taxon>Actinomycetes</taxon>
        <taxon>Mycobacteriales</taxon>
        <taxon>Gordoniaceae</taxon>
        <taxon>Gordonia</taxon>
    </lineage>
</organism>
<dbReference type="EMBL" id="JAADZU010000071">
    <property type="protein sequence ID" value="NDK91504.1"/>
    <property type="molecule type" value="Genomic_DNA"/>
</dbReference>
<dbReference type="SUPFAM" id="SSF48498">
    <property type="entry name" value="Tetracyclin repressor-like, C-terminal domain"/>
    <property type="match status" value="1"/>
</dbReference>
<dbReference type="InterPro" id="IPR004111">
    <property type="entry name" value="Repressor_TetR_C"/>
</dbReference>
<keyword evidence="3" id="KW-0804">Transcription</keyword>
<evidence type="ECO:0000313" key="6">
    <source>
        <dbReference type="EMBL" id="NDK91504.1"/>
    </source>
</evidence>
<proteinExistence type="predicted"/>
<evidence type="ECO:0000256" key="1">
    <source>
        <dbReference type="ARBA" id="ARBA00023015"/>
    </source>
</evidence>
<comment type="caution">
    <text evidence="6">The sequence shown here is derived from an EMBL/GenBank/DDBJ whole genome shotgun (WGS) entry which is preliminary data.</text>
</comment>
<dbReference type="Pfam" id="PF00440">
    <property type="entry name" value="TetR_N"/>
    <property type="match status" value="1"/>
</dbReference>
<protein>
    <submittedName>
        <fullName evidence="6">TetR family transcriptional regulator</fullName>
    </submittedName>
</protein>
<sequence>MADAEGDPNKFTMRSLAAELGVGVMSLYTYFPTKDAILDGMAAKVLGEMTIPAGADDPATAIRLVAHSILDVMREHPSVGRLLAARLNDNEDAIHGSLELPLRRLVDAGIPGPLAARCYGFVMVFAIGFSSYHLARPWGYSDTDDGSDSAEMRRQREHYYAGRPLARFPTVVELAGDIVDIPGDATFEFGIAALVDAVSREIETHYIEHS</sequence>
<evidence type="ECO:0000313" key="7">
    <source>
        <dbReference type="Proteomes" id="UP000466307"/>
    </source>
</evidence>
<accession>A0A7K3LT85</accession>
<dbReference type="SUPFAM" id="SSF46689">
    <property type="entry name" value="Homeodomain-like"/>
    <property type="match status" value="1"/>
</dbReference>
<evidence type="ECO:0000256" key="3">
    <source>
        <dbReference type="ARBA" id="ARBA00023163"/>
    </source>
</evidence>
<dbReference type="InterPro" id="IPR001647">
    <property type="entry name" value="HTH_TetR"/>
</dbReference>
<dbReference type="GO" id="GO:0045892">
    <property type="term" value="P:negative regulation of DNA-templated transcription"/>
    <property type="evidence" value="ECO:0007669"/>
    <property type="project" value="InterPro"/>
</dbReference>
<evidence type="ECO:0000256" key="4">
    <source>
        <dbReference type="PROSITE-ProRule" id="PRU00335"/>
    </source>
</evidence>
<evidence type="ECO:0000256" key="2">
    <source>
        <dbReference type="ARBA" id="ARBA00023125"/>
    </source>
</evidence>
<dbReference type="RefSeq" id="WP_083534393.1">
    <property type="nucleotide sequence ID" value="NZ_JAADZU010000071.1"/>
</dbReference>
<keyword evidence="2 4" id="KW-0238">DNA-binding</keyword>
<dbReference type="PROSITE" id="PS50977">
    <property type="entry name" value="HTH_TETR_2"/>
    <property type="match status" value="1"/>
</dbReference>
<dbReference type="AlphaFoldDB" id="A0A7K3LT85"/>
<dbReference type="InterPro" id="IPR009057">
    <property type="entry name" value="Homeodomain-like_sf"/>
</dbReference>